<comment type="caution">
    <text evidence="2">The sequence shown here is derived from an EMBL/GenBank/DDBJ whole genome shotgun (WGS) entry which is preliminary data.</text>
</comment>
<evidence type="ECO:0000256" key="1">
    <source>
        <dbReference type="SAM" id="Phobius"/>
    </source>
</evidence>
<accession>A0A0J1GXD1</accession>
<dbReference type="Proteomes" id="UP000036097">
    <property type="component" value="Unassembled WGS sequence"/>
</dbReference>
<feature type="transmembrane region" description="Helical" evidence="1">
    <location>
        <begin position="27"/>
        <end position="44"/>
    </location>
</feature>
<evidence type="ECO:0000313" key="3">
    <source>
        <dbReference type="Proteomes" id="UP000036097"/>
    </source>
</evidence>
<keyword evidence="1" id="KW-0812">Transmembrane</keyword>
<dbReference type="AlphaFoldDB" id="A0A0J1GXD1"/>
<gene>
    <name evidence="2" type="ORF">ABT56_15930</name>
</gene>
<dbReference type="PATRIC" id="fig|1195763.3.peg.3394"/>
<protein>
    <submittedName>
        <fullName evidence="2">Uncharacterized protein</fullName>
    </submittedName>
</protein>
<keyword evidence="1" id="KW-0472">Membrane</keyword>
<name>A0A0J1GXD1_9GAMM</name>
<dbReference type="OrthoDB" id="5879840at2"/>
<dbReference type="EMBL" id="LDOT01000023">
    <property type="protein sequence ID" value="KLV04099.1"/>
    <property type="molecule type" value="Genomic_DNA"/>
</dbReference>
<evidence type="ECO:0000313" key="2">
    <source>
        <dbReference type="EMBL" id="KLV04099.1"/>
    </source>
</evidence>
<dbReference type="RefSeq" id="WP_047879869.1">
    <property type="nucleotide sequence ID" value="NZ_LDOT01000023.1"/>
</dbReference>
<keyword evidence="3" id="KW-1185">Reference proteome</keyword>
<keyword evidence="1" id="KW-1133">Transmembrane helix</keyword>
<feature type="transmembrane region" description="Helical" evidence="1">
    <location>
        <begin position="87"/>
        <end position="106"/>
    </location>
</feature>
<proteinExistence type="predicted"/>
<reference evidence="2 3" key="1">
    <citation type="submission" date="2015-05" db="EMBL/GenBank/DDBJ databases">
        <title>Photobacterium galathea sp. nov.</title>
        <authorList>
            <person name="Machado H."/>
            <person name="Gram L."/>
        </authorList>
    </citation>
    <scope>NUCLEOTIDE SEQUENCE [LARGE SCALE GENOMIC DNA]</scope>
    <source>
        <strain evidence="2 3">CGMCC 1.12159</strain>
    </source>
</reference>
<organism evidence="2 3">
    <name type="scientific">Photobacterium aquae</name>
    <dbReference type="NCBI Taxonomy" id="1195763"/>
    <lineage>
        <taxon>Bacteria</taxon>
        <taxon>Pseudomonadati</taxon>
        <taxon>Pseudomonadota</taxon>
        <taxon>Gammaproteobacteria</taxon>
        <taxon>Vibrionales</taxon>
        <taxon>Vibrionaceae</taxon>
        <taxon>Photobacterium</taxon>
    </lineage>
</organism>
<sequence length="107" mass="12170">MLSFITLFVLSGFYFWSGEDNPSRREAYWAMAVYGIYIVIHTLVPPFPIGTSSHFGQLYGFLPMISFGAILFPHFNSHSPETVTKTLGWLGLITVTVILLIFKCFVW</sequence>
<feature type="transmembrane region" description="Helical" evidence="1">
    <location>
        <begin position="56"/>
        <end position="75"/>
    </location>
</feature>